<reference evidence="1 2" key="1">
    <citation type="submission" date="2024-10" db="EMBL/GenBank/DDBJ databases">
        <authorList>
            <person name="Kim D."/>
        </authorList>
    </citation>
    <scope>NUCLEOTIDE SEQUENCE [LARGE SCALE GENOMIC DNA]</scope>
    <source>
        <strain evidence="1">BH-2024</strain>
    </source>
</reference>
<accession>A0ABD2IXL1</accession>
<comment type="caution">
    <text evidence="1">The sequence shown here is derived from an EMBL/GenBank/DDBJ whole genome shotgun (WGS) entry which is preliminary data.</text>
</comment>
<gene>
    <name evidence="1" type="ORF">niasHT_035276</name>
</gene>
<proteinExistence type="predicted"/>
<dbReference type="Proteomes" id="UP001620626">
    <property type="component" value="Unassembled WGS sequence"/>
</dbReference>
<protein>
    <submittedName>
        <fullName evidence="1">Uncharacterized protein</fullName>
    </submittedName>
</protein>
<dbReference type="EMBL" id="JBICBT010001071">
    <property type="protein sequence ID" value="KAL3084667.1"/>
    <property type="molecule type" value="Genomic_DNA"/>
</dbReference>
<evidence type="ECO:0000313" key="2">
    <source>
        <dbReference type="Proteomes" id="UP001620626"/>
    </source>
</evidence>
<organism evidence="1 2">
    <name type="scientific">Heterodera trifolii</name>
    <dbReference type="NCBI Taxonomy" id="157864"/>
    <lineage>
        <taxon>Eukaryota</taxon>
        <taxon>Metazoa</taxon>
        <taxon>Ecdysozoa</taxon>
        <taxon>Nematoda</taxon>
        <taxon>Chromadorea</taxon>
        <taxon>Rhabditida</taxon>
        <taxon>Tylenchina</taxon>
        <taxon>Tylenchomorpha</taxon>
        <taxon>Tylenchoidea</taxon>
        <taxon>Heteroderidae</taxon>
        <taxon>Heteroderinae</taxon>
        <taxon>Heterodera</taxon>
    </lineage>
</organism>
<sequence>MENDEVPPRDSYDNDEDYEEARRLSAARIRADEERIRIQTRNAESSLFKDDEKYFHGLDNRIYQTKELDAQVFTLSCYRSRRLPTDRCVCWRRLDWRDRMGNPGRHDGFCRWLKAVEEALNGGGGEMARFVPTAHLRLVFSTQLLAQVNSSRSESMNC</sequence>
<evidence type="ECO:0000313" key="1">
    <source>
        <dbReference type="EMBL" id="KAL3084667.1"/>
    </source>
</evidence>
<name>A0ABD2IXL1_9BILA</name>
<dbReference type="AlphaFoldDB" id="A0ABD2IXL1"/>
<keyword evidence="2" id="KW-1185">Reference proteome</keyword>